<reference evidence="1" key="1">
    <citation type="submission" date="2020-10" db="EMBL/GenBank/DDBJ databases">
        <authorList>
            <person name="Castelo-Branco R."/>
            <person name="Eusebio N."/>
            <person name="Adriana R."/>
            <person name="Vieira A."/>
            <person name="Brugerolle De Fraissinette N."/>
            <person name="Rezende De Castro R."/>
            <person name="Schneider M.P."/>
            <person name="Vasconcelos V."/>
            <person name="Leao P.N."/>
        </authorList>
    </citation>
    <scope>NUCLEOTIDE SEQUENCE</scope>
    <source>
        <strain evidence="1">LEGE 11480</strain>
    </source>
</reference>
<evidence type="ECO:0000313" key="2">
    <source>
        <dbReference type="Proteomes" id="UP000625316"/>
    </source>
</evidence>
<protein>
    <submittedName>
        <fullName evidence="1">Uncharacterized protein</fullName>
    </submittedName>
</protein>
<sequence>MSRNARYWKLTRLDLTGHRRAAELPEAKAFFAQQFATDDDLAPNEIQTQLLALSQTDPIADLCLRCFISNQIEQVCIQLEQQFGLNHGFSRQDLFPLVLDDDGKIQANSQYVSTARHILNTFEPGKGSLATWTIRLVKHNRELNKFLLESGVCLLSDWAILNDTNISKLRRVYGEFHSTSAFETEQAVFLLEAYHAVYRADRLIQRQAGVRGACPPPSEEQLERIRQEIGEGTPRSILAQLQQLATQLRQYRVASRAGRLPTVSMESGESVTIADRIAAPSPEEDESAIQQNAFLQAFRGQFATALEAAFNQVITARTRKYKGDKPKNFIAALKFFHCEGMSMTEIAAQVGLKAQFQVSRLLNLKTFREDVRHQMVQELLAFVKEKVADLMSPDRLKELDATIETALNEQIEGVMQEAAAQAQSPKDYVTGTMFSRTLCGHLDRAYAKTTA</sequence>
<organism evidence="1 2">
    <name type="scientific">Romeriopsis navalis LEGE 11480</name>
    <dbReference type="NCBI Taxonomy" id="2777977"/>
    <lineage>
        <taxon>Bacteria</taxon>
        <taxon>Bacillati</taxon>
        <taxon>Cyanobacteriota</taxon>
        <taxon>Cyanophyceae</taxon>
        <taxon>Leptolyngbyales</taxon>
        <taxon>Leptolyngbyaceae</taxon>
        <taxon>Romeriopsis</taxon>
        <taxon>Romeriopsis navalis</taxon>
    </lineage>
</organism>
<dbReference type="Proteomes" id="UP000625316">
    <property type="component" value="Unassembled WGS sequence"/>
</dbReference>
<name>A0A928VNC0_9CYAN</name>
<dbReference type="EMBL" id="JADEXQ010000023">
    <property type="protein sequence ID" value="MBE9029861.1"/>
    <property type="molecule type" value="Genomic_DNA"/>
</dbReference>
<proteinExistence type="predicted"/>
<dbReference type="AlphaFoldDB" id="A0A928VNC0"/>
<dbReference type="RefSeq" id="WP_264324680.1">
    <property type="nucleotide sequence ID" value="NZ_JADEXQ010000023.1"/>
</dbReference>
<comment type="caution">
    <text evidence="1">The sequence shown here is derived from an EMBL/GenBank/DDBJ whole genome shotgun (WGS) entry which is preliminary data.</text>
</comment>
<gene>
    <name evidence="1" type="ORF">IQ266_08980</name>
</gene>
<keyword evidence="2" id="KW-1185">Reference proteome</keyword>
<evidence type="ECO:0000313" key="1">
    <source>
        <dbReference type="EMBL" id="MBE9029861.1"/>
    </source>
</evidence>
<accession>A0A928VNC0</accession>